<comment type="similarity">
    <text evidence="1">Belongs to the LysR transcriptional regulatory family.</text>
</comment>
<dbReference type="InterPro" id="IPR000847">
    <property type="entry name" value="LysR_HTH_N"/>
</dbReference>
<evidence type="ECO:0000256" key="1">
    <source>
        <dbReference type="ARBA" id="ARBA00009437"/>
    </source>
</evidence>
<evidence type="ECO:0000256" key="4">
    <source>
        <dbReference type="ARBA" id="ARBA00023163"/>
    </source>
</evidence>
<dbReference type="RefSeq" id="WP_337705508.1">
    <property type="nucleotide sequence ID" value="NZ_JBBEGM010000011.1"/>
</dbReference>
<dbReference type="InterPro" id="IPR036390">
    <property type="entry name" value="WH_DNA-bd_sf"/>
</dbReference>
<dbReference type="PRINTS" id="PR00039">
    <property type="entry name" value="HTHLYSR"/>
</dbReference>
<comment type="caution">
    <text evidence="6">The sequence shown here is derived from an EMBL/GenBank/DDBJ whole genome shotgun (WGS) entry which is preliminary data.</text>
</comment>
<dbReference type="InterPro" id="IPR005119">
    <property type="entry name" value="LysR_subst-bd"/>
</dbReference>
<dbReference type="Gene3D" id="1.10.10.10">
    <property type="entry name" value="Winged helix-like DNA-binding domain superfamily/Winged helix DNA-binding domain"/>
    <property type="match status" value="1"/>
</dbReference>
<dbReference type="Proteomes" id="UP001369736">
    <property type="component" value="Unassembled WGS sequence"/>
</dbReference>
<proteinExistence type="inferred from homology"/>
<organism evidence="6 7">
    <name type="scientific">Actinomycetospora flava</name>
    <dbReference type="NCBI Taxonomy" id="3129232"/>
    <lineage>
        <taxon>Bacteria</taxon>
        <taxon>Bacillati</taxon>
        <taxon>Actinomycetota</taxon>
        <taxon>Actinomycetes</taxon>
        <taxon>Pseudonocardiales</taxon>
        <taxon>Pseudonocardiaceae</taxon>
        <taxon>Actinomycetospora</taxon>
    </lineage>
</organism>
<dbReference type="Pfam" id="PF00126">
    <property type="entry name" value="HTH_1"/>
    <property type="match status" value="1"/>
</dbReference>
<dbReference type="PANTHER" id="PTHR30346">
    <property type="entry name" value="TRANSCRIPTIONAL DUAL REGULATOR HCAR-RELATED"/>
    <property type="match status" value="1"/>
</dbReference>
<evidence type="ECO:0000313" key="7">
    <source>
        <dbReference type="Proteomes" id="UP001369736"/>
    </source>
</evidence>
<reference evidence="6 7" key="1">
    <citation type="submission" date="2024-03" db="EMBL/GenBank/DDBJ databases">
        <title>Actinomycetospora sp. OC33-EN07, a novel actinomycete isolated from wild orchid (Aerides multiflora).</title>
        <authorList>
            <person name="Suriyachadkun C."/>
        </authorList>
    </citation>
    <scope>NUCLEOTIDE SEQUENCE [LARGE SCALE GENOMIC DNA]</scope>
    <source>
        <strain evidence="6 7">OC33-EN07</strain>
    </source>
</reference>
<dbReference type="InterPro" id="IPR036388">
    <property type="entry name" value="WH-like_DNA-bd_sf"/>
</dbReference>
<feature type="domain" description="HTH lysR-type" evidence="5">
    <location>
        <begin position="1"/>
        <end position="60"/>
    </location>
</feature>
<dbReference type="EMBL" id="JBBEGM010000011">
    <property type="protein sequence ID" value="MEJ2864135.1"/>
    <property type="molecule type" value="Genomic_DNA"/>
</dbReference>
<gene>
    <name evidence="6" type="ORF">WCD58_23465</name>
</gene>
<evidence type="ECO:0000313" key="6">
    <source>
        <dbReference type="EMBL" id="MEJ2864135.1"/>
    </source>
</evidence>
<dbReference type="Pfam" id="PF03466">
    <property type="entry name" value="LysR_substrate"/>
    <property type="match status" value="1"/>
</dbReference>
<evidence type="ECO:0000259" key="5">
    <source>
        <dbReference type="PROSITE" id="PS50931"/>
    </source>
</evidence>
<dbReference type="SUPFAM" id="SSF46785">
    <property type="entry name" value="Winged helix' DNA-binding domain"/>
    <property type="match status" value="1"/>
</dbReference>
<keyword evidence="3" id="KW-0238">DNA-binding</keyword>
<dbReference type="PROSITE" id="PS50931">
    <property type="entry name" value="HTH_LYSR"/>
    <property type="match status" value="1"/>
</dbReference>
<evidence type="ECO:0000256" key="3">
    <source>
        <dbReference type="ARBA" id="ARBA00023125"/>
    </source>
</evidence>
<keyword evidence="4" id="KW-0804">Transcription</keyword>
<dbReference type="PANTHER" id="PTHR30346:SF0">
    <property type="entry name" value="HCA OPERON TRANSCRIPTIONAL ACTIVATOR HCAR"/>
    <property type="match status" value="1"/>
</dbReference>
<name>A0ABU8MBV4_9PSEU</name>
<dbReference type="SUPFAM" id="SSF53850">
    <property type="entry name" value="Periplasmic binding protein-like II"/>
    <property type="match status" value="1"/>
</dbReference>
<accession>A0ABU8MBV4</accession>
<keyword evidence="2" id="KW-0805">Transcription regulation</keyword>
<dbReference type="Gene3D" id="3.40.190.10">
    <property type="entry name" value="Periplasmic binding protein-like II"/>
    <property type="match status" value="2"/>
</dbReference>
<protein>
    <submittedName>
        <fullName evidence="6">LysR family transcriptional regulator</fullName>
    </submittedName>
</protein>
<evidence type="ECO:0000256" key="2">
    <source>
        <dbReference type="ARBA" id="ARBA00023015"/>
    </source>
</evidence>
<sequence length="292" mass="30949">MDVHSRDLRYFLAVAQERHVTRAAARLHVSQPALSKQLRALERQVGAVLLHRLPHGVELTPAGEALLPHARAVVERTDEAARDVAAAGLRLVVGLSTGVGRGLLPAVRSRLVHRDPPLDPRVRLVAWDDATAGLADGTADVAVAWAPVPGRVRTLELAREAVCAALPPGHPLAGRASVPFAALRDEPFLALPPEAGPLRASWLADAHRDGYPASVGAEVRSVEETHEALIDGRGVVLVAAGNADALARDGVTVVGVDDLPPCSLVLAWRADDRRPAVRAYVDACREVLASRS</sequence>
<keyword evidence="7" id="KW-1185">Reference proteome</keyword>
<dbReference type="CDD" id="cd08414">
    <property type="entry name" value="PBP2_LTTR_aromatics_like"/>
    <property type="match status" value="1"/>
</dbReference>